<feature type="transmembrane region" description="Helical" evidence="7">
    <location>
        <begin position="12"/>
        <end position="34"/>
    </location>
</feature>
<dbReference type="PANTHER" id="PTHR19282">
    <property type="entry name" value="TETRASPANIN"/>
    <property type="match status" value="1"/>
</dbReference>
<dbReference type="InterPro" id="IPR018499">
    <property type="entry name" value="Tetraspanin/Peripherin"/>
</dbReference>
<evidence type="ECO:0000256" key="3">
    <source>
        <dbReference type="ARBA" id="ARBA00022692"/>
    </source>
</evidence>
<dbReference type="SUPFAM" id="SSF48652">
    <property type="entry name" value="Tetraspanin"/>
    <property type="match status" value="1"/>
</dbReference>
<keyword evidence="3 7" id="KW-0812">Transmembrane</keyword>
<evidence type="ECO:0000313" key="8">
    <source>
        <dbReference type="EMBL" id="CAH1257035.1"/>
    </source>
</evidence>
<dbReference type="EMBL" id="OV696688">
    <property type="protein sequence ID" value="CAH1257035.1"/>
    <property type="molecule type" value="Genomic_DNA"/>
</dbReference>
<keyword evidence="6" id="KW-1015">Disulfide bond</keyword>
<comment type="subcellular location">
    <subcellularLocation>
        <location evidence="1 7">Membrane</location>
        <topology evidence="1 7">Multi-pass membrane protein</topology>
    </subcellularLocation>
</comment>
<evidence type="ECO:0000313" key="9">
    <source>
        <dbReference type="Proteomes" id="UP000838412"/>
    </source>
</evidence>
<protein>
    <recommendedName>
        <fullName evidence="7">Tetraspanin</fullName>
    </recommendedName>
</protein>
<keyword evidence="5 7" id="KW-0472">Membrane</keyword>
<evidence type="ECO:0000256" key="6">
    <source>
        <dbReference type="PIRSR" id="PIRSR002419-1"/>
    </source>
</evidence>
<reference evidence="8" key="1">
    <citation type="submission" date="2022-01" db="EMBL/GenBank/DDBJ databases">
        <authorList>
            <person name="Braso-Vives M."/>
        </authorList>
    </citation>
    <scope>NUCLEOTIDE SEQUENCE</scope>
</reference>
<evidence type="ECO:0000256" key="5">
    <source>
        <dbReference type="ARBA" id="ARBA00023136"/>
    </source>
</evidence>
<evidence type="ECO:0000256" key="7">
    <source>
        <dbReference type="RuleBase" id="RU361218"/>
    </source>
</evidence>
<gene>
    <name evidence="8" type="primary">CD81</name>
    <name evidence="8" type="ORF">BLAG_LOCUS15095</name>
</gene>
<comment type="similarity">
    <text evidence="2 7">Belongs to the tetraspanin (TM4SF) family.</text>
</comment>
<dbReference type="Gene3D" id="1.10.1450.10">
    <property type="entry name" value="Tetraspanin"/>
    <property type="match status" value="1"/>
</dbReference>
<keyword evidence="4 7" id="KW-1133">Transmembrane helix</keyword>
<dbReference type="PRINTS" id="PR00259">
    <property type="entry name" value="TMFOUR"/>
</dbReference>
<dbReference type="PROSITE" id="PS00421">
    <property type="entry name" value="TM4_1"/>
    <property type="match status" value="1"/>
</dbReference>
<feature type="transmembrane region" description="Helical" evidence="7">
    <location>
        <begin position="206"/>
        <end position="229"/>
    </location>
</feature>
<dbReference type="InterPro" id="IPR018503">
    <property type="entry name" value="Tetraspanin_CS"/>
</dbReference>
<feature type="transmembrane region" description="Helical" evidence="7">
    <location>
        <begin position="85"/>
        <end position="109"/>
    </location>
</feature>
<evidence type="ECO:0000256" key="4">
    <source>
        <dbReference type="ARBA" id="ARBA00022989"/>
    </source>
</evidence>
<name>A0A8J9ZLS5_BRALA</name>
<dbReference type="OrthoDB" id="9993879at2759"/>
<evidence type="ECO:0000256" key="1">
    <source>
        <dbReference type="ARBA" id="ARBA00004141"/>
    </source>
</evidence>
<evidence type="ECO:0000256" key="2">
    <source>
        <dbReference type="ARBA" id="ARBA00006840"/>
    </source>
</evidence>
<dbReference type="Proteomes" id="UP000838412">
    <property type="component" value="Chromosome 3"/>
</dbReference>
<dbReference type="InterPro" id="IPR000301">
    <property type="entry name" value="Tetraspanin_animals"/>
</dbReference>
<dbReference type="PIRSF" id="PIRSF002419">
    <property type="entry name" value="Tetraspanin"/>
    <property type="match status" value="1"/>
</dbReference>
<sequence>MADGCCAGCSKILLFIFNTFFWLMGAGLLTVGIWSLLDPGLKNLTLLDLSYLNAVSYMCIAAGGVIMVVGFLGCCGAITENKCMLVTFAICQFLIFGLMLSAGIVGLVYRDRVSKELTSVVNDIVDSTTKIDQKPEYFRDATVALQETFKCCGYDSYNNWQTPSSVSSCDCSRETDKDEYCNSNNPRYYRSCQSLFADYLSWGVQLAAITAMALSVLPLIGLCMTICLIKGVNNDVGVV</sequence>
<dbReference type="Pfam" id="PF00335">
    <property type="entry name" value="Tetraspanin"/>
    <property type="match status" value="1"/>
</dbReference>
<dbReference type="AlphaFoldDB" id="A0A8J9ZLS5"/>
<accession>A0A8J9ZLS5</accession>
<feature type="disulfide bond" evidence="6">
    <location>
        <begin position="151"/>
        <end position="181"/>
    </location>
</feature>
<feature type="transmembrane region" description="Helical" evidence="7">
    <location>
        <begin position="54"/>
        <end position="78"/>
    </location>
</feature>
<dbReference type="InterPro" id="IPR008952">
    <property type="entry name" value="Tetraspanin_EC2_sf"/>
</dbReference>
<keyword evidence="9" id="KW-1185">Reference proteome</keyword>
<feature type="disulfide bond" evidence="6">
    <location>
        <begin position="152"/>
        <end position="169"/>
    </location>
</feature>
<dbReference type="PANTHER" id="PTHR19282:SF519">
    <property type="entry name" value="TETRASPANIN"/>
    <property type="match status" value="1"/>
</dbReference>
<organism evidence="8 9">
    <name type="scientific">Branchiostoma lanceolatum</name>
    <name type="common">Common lancelet</name>
    <name type="synonym">Amphioxus lanceolatum</name>
    <dbReference type="NCBI Taxonomy" id="7740"/>
    <lineage>
        <taxon>Eukaryota</taxon>
        <taxon>Metazoa</taxon>
        <taxon>Chordata</taxon>
        <taxon>Cephalochordata</taxon>
        <taxon>Leptocardii</taxon>
        <taxon>Amphioxiformes</taxon>
        <taxon>Branchiostomatidae</taxon>
        <taxon>Branchiostoma</taxon>
    </lineage>
</organism>
<proteinExistence type="inferred from homology"/>
<dbReference type="GO" id="GO:0005886">
    <property type="term" value="C:plasma membrane"/>
    <property type="evidence" value="ECO:0007669"/>
    <property type="project" value="TreeGrafter"/>
</dbReference>